<dbReference type="AlphaFoldDB" id="A0A848L726"/>
<dbReference type="Proteomes" id="UP000550729">
    <property type="component" value="Unassembled WGS sequence"/>
</dbReference>
<sequence length="406" mass="44112">MSLLASRVGELTEEIQEGWTQEDTLASESGANIGIKDVGGLNGKSSFQTKSSQSVQATRKANIQSKFRRLHREARSEGIVFPTLGVGYHKSPIAFLGDPKIARAIDAVDRGMLVELDVELSADPLFDKASILTEVAEIGEAHPDILGGAIGGLLPGQMKSFGKLLDRFMAGLVPIRCKVLNVGICAEGSLEYLVDKAAAESQGLHVETLELVGVLEKDRFWKDIRRVLFSESSVTVLGRVSVAGLQQNWTPIKLLDLFRKTIPGSDQLVSALESLNFDNSSVDSDVRKDSFGRALRRYAELWISDSGLTLTSDQGREVDRAVDDGRDRVQTAEGRRGAFRSIAMILRSAGVAIAESRDVDFRQNAMQAEGIDAFGHVHPGSVPTPPSLPPQSIGRLIEVEVVAMYW</sequence>
<proteinExistence type="predicted"/>
<evidence type="ECO:0000313" key="1">
    <source>
        <dbReference type="EMBL" id="NMO04321.1"/>
    </source>
</evidence>
<accession>A0A848L726</accession>
<gene>
    <name evidence="1" type="ORF">HH308_24175</name>
</gene>
<comment type="caution">
    <text evidence="1">The sequence shown here is derived from an EMBL/GenBank/DDBJ whole genome shotgun (WGS) entry which is preliminary data.</text>
</comment>
<keyword evidence="2" id="KW-1185">Reference proteome</keyword>
<dbReference type="InterPro" id="IPR045633">
    <property type="entry name" value="DUF6414"/>
</dbReference>
<dbReference type="RefSeq" id="WP_170196822.1">
    <property type="nucleotide sequence ID" value="NZ_JABBNB010000033.1"/>
</dbReference>
<protein>
    <submittedName>
        <fullName evidence="1">Uncharacterized protein</fullName>
    </submittedName>
</protein>
<name>A0A848L726_9ACTN</name>
<dbReference type="Pfam" id="PF19952">
    <property type="entry name" value="DUF6414"/>
    <property type="match status" value="1"/>
</dbReference>
<dbReference type="EMBL" id="JABBNB010000033">
    <property type="protein sequence ID" value="NMO04321.1"/>
    <property type="molecule type" value="Genomic_DNA"/>
</dbReference>
<evidence type="ECO:0000313" key="2">
    <source>
        <dbReference type="Proteomes" id="UP000550729"/>
    </source>
</evidence>
<organism evidence="1 2">
    <name type="scientific">Gordonia asplenii</name>
    <dbReference type="NCBI Taxonomy" id="2725283"/>
    <lineage>
        <taxon>Bacteria</taxon>
        <taxon>Bacillati</taxon>
        <taxon>Actinomycetota</taxon>
        <taxon>Actinomycetes</taxon>
        <taxon>Mycobacteriales</taxon>
        <taxon>Gordoniaceae</taxon>
        <taxon>Gordonia</taxon>
    </lineage>
</organism>
<reference evidence="1 2" key="1">
    <citation type="submission" date="2020-04" db="EMBL/GenBank/DDBJ databases">
        <title>Gordonia sp. nov. TBRC 11910.</title>
        <authorList>
            <person name="Suriyachadkun C."/>
        </authorList>
    </citation>
    <scope>NUCLEOTIDE SEQUENCE [LARGE SCALE GENOMIC DNA]</scope>
    <source>
        <strain evidence="1 2">TBRC 11910</strain>
    </source>
</reference>